<protein>
    <submittedName>
        <fullName evidence="1">Uncharacterized protein</fullName>
    </submittedName>
</protein>
<gene>
    <name evidence="1" type="ORF">F5144DRAFT_553430</name>
</gene>
<comment type="caution">
    <text evidence="1">The sequence shown here is derived from an EMBL/GenBank/DDBJ whole genome shotgun (WGS) entry which is preliminary data.</text>
</comment>
<evidence type="ECO:0000313" key="2">
    <source>
        <dbReference type="Proteomes" id="UP000724584"/>
    </source>
</evidence>
<sequence length="167" mass="18402">MGPSKPPAECEYLNTSCAPSYILADRFSCDMFLLAKLGVDFLIDDRLPKDIKAALKALPSGSSAYQVAHEDAMKRVEHQGPKSTKFAKTIISWMVCAKRQLTLPELRHALAFEVGDLRLGLENLPLLQDIVLVCAGLVTIDPGSGIISLVHYTTQEYFERTVVSHGR</sequence>
<dbReference type="EMBL" id="JAGIZQ010000001">
    <property type="protein sequence ID" value="KAH6649557.1"/>
    <property type="molecule type" value="Genomic_DNA"/>
</dbReference>
<organism evidence="1 2">
    <name type="scientific">Chaetomium tenue</name>
    <dbReference type="NCBI Taxonomy" id="1854479"/>
    <lineage>
        <taxon>Eukaryota</taxon>
        <taxon>Fungi</taxon>
        <taxon>Dikarya</taxon>
        <taxon>Ascomycota</taxon>
        <taxon>Pezizomycotina</taxon>
        <taxon>Sordariomycetes</taxon>
        <taxon>Sordariomycetidae</taxon>
        <taxon>Sordariales</taxon>
        <taxon>Chaetomiaceae</taxon>
        <taxon>Chaetomium</taxon>
    </lineage>
</organism>
<keyword evidence="2" id="KW-1185">Reference proteome</keyword>
<name>A0ACB7PL90_9PEZI</name>
<accession>A0ACB7PL90</accession>
<dbReference type="Proteomes" id="UP000724584">
    <property type="component" value="Unassembled WGS sequence"/>
</dbReference>
<reference evidence="1 2" key="1">
    <citation type="journal article" date="2021" name="Nat. Commun.">
        <title>Genetic determinants of endophytism in the Arabidopsis root mycobiome.</title>
        <authorList>
            <person name="Mesny F."/>
            <person name="Miyauchi S."/>
            <person name="Thiergart T."/>
            <person name="Pickel B."/>
            <person name="Atanasova L."/>
            <person name="Karlsson M."/>
            <person name="Huettel B."/>
            <person name="Barry K.W."/>
            <person name="Haridas S."/>
            <person name="Chen C."/>
            <person name="Bauer D."/>
            <person name="Andreopoulos W."/>
            <person name="Pangilinan J."/>
            <person name="LaButti K."/>
            <person name="Riley R."/>
            <person name="Lipzen A."/>
            <person name="Clum A."/>
            <person name="Drula E."/>
            <person name="Henrissat B."/>
            <person name="Kohler A."/>
            <person name="Grigoriev I.V."/>
            <person name="Martin F.M."/>
            <person name="Hacquard S."/>
        </authorList>
    </citation>
    <scope>NUCLEOTIDE SEQUENCE [LARGE SCALE GENOMIC DNA]</scope>
    <source>
        <strain evidence="1 2">MPI-SDFR-AT-0079</strain>
    </source>
</reference>
<proteinExistence type="predicted"/>
<evidence type="ECO:0000313" key="1">
    <source>
        <dbReference type="EMBL" id="KAH6649557.1"/>
    </source>
</evidence>